<dbReference type="Gene3D" id="1.10.287.130">
    <property type="match status" value="1"/>
</dbReference>
<dbReference type="PANTHER" id="PTHR46663">
    <property type="entry name" value="DIGUANYLATE CYCLASE DGCT-RELATED"/>
    <property type="match status" value="1"/>
</dbReference>
<dbReference type="PRINTS" id="PR00344">
    <property type="entry name" value="BCTRLSENSOR"/>
</dbReference>
<proteinExistence type="predicted"/>
<sequence>MTDLSDSRKAAEAQRTLKLLQSQADDVRAQLARLRGDLQELQQEYNNQRGAQLLEANEQLVLAALHAESIAETAVSNLDDLARTSQRDPLTGLPTRGLMLDRLDKAIGLARRRATRMAVLFVDLDQFKQINDTLGHAVGDEVLQLAARRLESVVRDSDTVSRHGGDEFLVLLAEVAHASDAALIAGKMLRSLSMPCHIEDLLFRISASVGISVYPEDGLDAAALIKSADEAMYHAKKREPGGFQMHAELAADSASAGRYGADLLPRVQRLLATPAVDHEPRMRDLREANEQLVLSAMLARDLEAQAAVAHRRQIQFLAIVAHELRNPLAPIRTAAELLDKGRHDAALMTRLKIIIERQVAHMARLVDDLLDGSRVGVGKFRLERSRIDLAEVFGAAIDSCRPAMLTRRQTLAMPPLPGPLPVLADPVRLAQVFSNLLENASKYSPEGATITLTVQSLGGVACIGIADTGIGISAEAMPHIFDLFVQGPQAWPHPNRGLGIGLAVVRNLVEAHHGSVLARSGGQDQGSEFVVTLPLAT</sequence>
<dbReference type="NCBIfam" id="TIGR00254">
    <property type="entry name" value="GGDEF"/>
    <property type="match status" value="1"/>
</dbReference>
<dbReference type="InterPro" id="IPR000160">
    <property type="entry name" value="GGDEF_dom"/>
</dbReference>
<dbReference type="Pfam" id="PF00512">
    <property type="entry name" value="HisKA"/>
    <property type="match status" value="1"/>
</dbReference>
<evidence type="ECO:0000256" key="4">
    <source>
        <dbReference type="SAM" id="Coils"/>
    </source>
</evidence>
<dbReference type="InterPro" id="IPR003594">
    <property type="entry name" value="HATPase_dom"/>
</dbReference>
<dbReference type="SMART" id="SM00387">
    <property type="entry name" value="HATPase_c"/>
    <property type="match status" value="1"/>
</dbReference>
<comment type="catalytic activity">
    <reaction evidence="1">
        <text>ATP + protein L-histidine = ADP + protein N-phospho-L-histidine.</text>
        <dbReference type="EC" id="2.7.13.3"/>
    </reaction>
</comment>
<keyword evidence="4" id="KW-0175">Coiled coil</keyword>
<accession>A0A4R6QM67</accession>
<dbReference type="Proteomes" id="UP000295361">
    <property type="component" value="Unassembled WGS sequence"/>
</dbReference>
<feature type="domain" description="GGDEF" evidence="6">
    <location>
        <begin position="115"/>
        <end position="250"/>
    </location>
</feature>
<keyword evidence="8" id="KW-1185">Reference proteome</keyword>
<dbReference type="CDD" id="cd01949">
    <property type="entry name" value="GGDEF"/>
    <property type="match status" value="1"/>
</dbReference>
<comment type="caution">
    <text evidence="7">The sequence shown here is derived from an EMBL/GenBank/DDBJ whole genome shotgun (WGS) entry which is preliminary data.</text>
</comment>
<dbReference type="SMART" id="SM00267">
    <property type="entry name" value="GGDEF"/>
    <property type="match status" value="1"/>
</dbReference>
<evidence type="ECO:0000313" key="8">
    <source>
        <dbReference type="Proteomes" id="UP000295361"/>
    </source>
</evidence>
<dbReference type="PANTHER" id="PTHR46663:SF2">
    <property type="entry name" value="GGDEF DOMAIN-CONTAINING PROTEIN"/>
    <property type="match status" value="1"/>
</dbReference>
<reference evidence="7 8" key="1">
    <citation type="submission" date="2019-03" db="EMBL/GenBank/DDBJ databases">
        <title>Genomic Encyclopedia of Type Strains, Phase IV (KMG-IV): sequencing the most valuable type-strain genomes for metagenomic binning, comparative biology and taxonomic classification.</title>
        <authorList>
            <person name="Goeker M."/>
        </authorList>
    </citation>
    <scope>NUCLEOTIDE SEQUENCE [LARGE SCALE GENOMIC DNA]</scope>
    <source>
        <strain evidence="7 8">DSM 16998</strain>
    </source>
</reference>
<dbReference type="InterPro" id="IPR029787">
    <property type="entry name" value="Nucleotide_cyclase"/>
</dbReference>
<keyword evidence="3" id="KW-0597">Phosphoprotein</keyword>
<dbReference type="Pfam" id="PF00990">
    <property type="entry name" value="GGDEF"/>
    <property type="match status" value="1"/>
</dbReference>
<name>A0A4R6QM67_9BURK</name>
<dbReference type="SMART" id="SM00388">
    <property type="entry name" value="HisKA"/>
    <property type="match status" value="1"/>
</dbReference>
<dbReference type="OrthoDB" id="9768069at2"/>
<dbReference type="RefSeq" id="WP_133702096.1">
    <property type="nucleotide sequence ID" value="NZ_SNXS01000004.1"/>
</dbReference>
<dbReference type="PROSITE" id="PS50109">
    <property type="entry name" value="HIS_KIN"/>
    <property type="match status" value="1"/>
</dbReference>
<evidence type="ECO:0000259" key="5">
    <source>
        <dbReference type="PROSITE" id="PS50109"/>
    </source>
</evidence>
<dbReference type="EMBL" id="SNXS01000004">
    <property type="protein sequence ID" value="TDP64279.1"/>
    <property type="molecule type" value="Genomic_DNA"/>
</dbReference>
<dbReference type="SUPFAM" id="SSF47384">
    <property type="entry name" value="Homodimeric domain of signal transducing histidine kinase"/>
    <property type="match status" value="1"/>
</dbReference>
<feature type="domain" description="Histidine kinase" evidence="5">
    <location>
        <begin position="319"/>
        <end position="537"/>
    </location>
</feature>
<dbReference type="InterPro" id="IPR003661">
    <property type="entry name" value="HisK_dim/P_dom"/>
</dbReference>
<dbReference type="Pfam" id="PF02518">
    <property type="entry name" value="HATPase_c"/>
    <property type="match status" value="1"/>
</dbReference>
<dbReference type="SUPFAM" id="SSF55874">
    <property type="entry name" value="ATPase domain of HSP90 chaperone/DNA topoisomerase II/histidine kinase"/>
    <property type="match status" value="1"/>
</dbReference>
<evidence type="ECO:0000256" key="2">
    <source>
        <dbReference type="ARBA" id="ARBA00012438"/>
    </source>
</evidence>
<dbReference type="AlphaFoldDB" id="A0A4R6QM67"/>
<dbReference type="PROSITE" id="PS50887">
    <property type="entry name" value="GGDEF"/>
    <property type="match status" value="1"/>
</dbReference>
<organism evidence="7 8">
    <name type="scientific">Roseateles toxinivorans</name>
    <dbReference type="NCBI Taxonomy" id="270368"/>
    <lineage>
        <taxon>Bacteria</taxon>
        <taxon>Pseudomonadati</taxon>
        <taxon>Pseudomonadota</taxon>
        <taxon>Betaproteobacteria</taxon>
        <taxon>Burkholderiales</taxon>
        <taxon>Sphaerotilaceae</taxon>
        <taxon>Roseateles</taxon>
    </lineage>
</organism>
<dbReference type="Gene3D" id="3.30.70.270">
    <property type="match status" value="1"/>
</dbReference>
<dbReference type="InterPro" id="IPR005467">
    <property type="entry name" value="His_kinase_dom"/>
</dbReference>
<dbReference type="EC" id="2.7.13.3" evidence="2"/>
<dbReference type="InterPro" id="IPR036890">
    <property type="entry name" value="HATPase_C_sf"/>
</dbReference>
<dbReference type="CDD" id="cd00075">
    <property type="entry name" value="HATPase"/>
    <property type="match status" value="1"/>
</dbReference>
<feature type="coiled-coil region" evidence="4">
    <location>
        <begin position="10"/>
        <end position="51"/>
    </location>
</feature>
<evidence type="ECO:0000256" key="1">
    <source>
        <dbReference type="ARBA" id="ARBA00000085"/>
    </source>
</evidence>
<dbReference type="GO" id="GO:0000155">
    <property type="term" value="F:phosphorelay sensor kinase activity"/>
    <property type="evidence" value="ECO:0007669"/>
    <property type="project" value="InterPro"/>
</dbReference>
<dbReference type="CDD" id="cd00082">
    <property type="entry name" value="HisKA"/>
    <property type="match status" value="1"/>
</dbReference>
<protein>
    <recommendedName>
        <fullName evidence="2">histidine kinase</fullName>
        <ecNumber evidence="2">2.7.13.3</ecNumber>
    </recommendedName>
</protein>
<dbReference type="Gene3D" id="3.30.565.10">
    <property type="entry name" value="Histidine kinase-like ATPase, C-terminal domain"/>
    <property type="match status" value="1"/>
</dbReference>
<dbReference type="InterPro" id="IPR004358">
    <property type="entry name" value="Sig_transdc_His_kin-like_C"/>
</dbReference>
<dbReference type="InterPro" id="IPR036097">
    <property type="entry name" value="HisK_dim/P_sf"/>
</dbReference>
<dbReference type="InterPro" id="IPR052163">
    <property type="entry name" value="DGC-Regulatory_Protein"/>
</dbReference>
<gene>
    <name evidence="7" type="ORF">DES47_104568</name>
</gene>
<evidence type="ECO:0000313" key="7">
    <source>
        <dbReference type="EMBL" id="TDP64279.1"/>
    </source>
</evidence>
<dbReference type="InterPro" id="IPR043128">
    <property type="entry name" value="Rev_trsase/Diguanyl_cyclase"/>
</dbReference>
<evidence type="ECO:0000259" key="6">
    <source>
        <dbReference type="PROSITE" id="PS50887"/>
    </source>
</evidence>
<dbReference type="InParanoid" id="A0A4R6QM67"/>
<evidence type="ECO:0000256" key="3">
    <source>
        <dbReference type="ARBA" id="ARBA00022553"/>
    </source>
</evidence>
<dbReference type="SUPFAM" id="SSF55073">
    <property type="entry name" value="Nucleotide cyclase"/>
    <property type="match status" value="1"/>
</dbReference>